<dbReference type="AlphaFoldDB" id="A0A5B7X1M8"/>
<dbReference type="Proteomes" id="UP000309016">
    <property type="component" value="Chromosome"/>
</dbReference>
<accession>A0A5B7X1M8</accession>
<organism evidence="2 3">
    <name type="scientific">Antarcticibacterium flavum</name>
    <dbReference type="NCBI Taxonomy" id="2058175"/>
    <lineage>
        <taxon>Bacteria</taxon>
        <taxon>Pseudomonadati</taxon>
        <taxon>Bacteroidota</taxon>
        <taxon>Flavobacteriia</taxon>
        <taxon>Flavobacteriales</taxon>
        <taxon>Flavobacteriaceae</taxon>
        <taxon>Antarcticibacterium</taxon>
    </lineage>
</organism>
<evidence type="ECO:0000259" key="1">
    <source>
        <dbReference type="Pfam" id="PF12674"/>
    </source>
</evidence>
<proteinExistence type="predicted"/>
<dbReference type="Pfam" id="PF12674">
    <property type="entry name" value="Zn_ribbon_2"/>
    <property type="match status" value="1"/>
</dbReference>
<dbReference type="RefSeq" id="WP_139065141.1">
    <property type="nucleotide sequence ID" value="NZ_CP040812.1"/>
</dbReference>
<protein>
    <recommendedName>
        <fullName evidence="1">Putative zinc ribbon domain-containing protein</fullName>
    </recommendedName>
</protein>
<dbReference type="InterPro" id="IPR025868">
    <property type="entry name" value="Zn_ribbon_dom_put"/>
</dbReference>
<name>A0A5B7X1M8_9FLAO</name>
<reference evidence="2 3" key="1">
    <citation type="submission" date="2019-06" db="EMBL/GenBank/DDBJ databases">
        <title>Complete genome sequence of Antarcticibacterium flavum KCTC 52984T from an Antarctic marine sediment.</title>
        <authorList>
            <person name="Lee Y.M."/>
            <person name="Shin S.C."/>
        </authorList>
    </citation>
    <scope>NUCLEOTIDE SEQUENCE [LARGE SCALE GENOMIC DNA]</scope>
    <source>
        <strain evidence="2 3">KCTC 52984</strain>
    </source>
</reference>
<dbReference type="KEGG" id="afla:FHG64_03645"/>
<evidence type="ECO:0000313" key="3">
    <source>
        <dbReference type="Proteomes" id="UP000309016"/>
    </source>
</evidence>
<dbReference type="OrthoDB" id="9801008at2"/>
<sequence>MTKYPICQCCAAPLGNENRGTNRNGSLNEDYCRACYVDGEFTDHSLTLHQLEVRLMEMAEVHNEISLEEANEIIRKLPDLKRWQMSNI</sequence>
<evidence type="ECO:0000313" key="2">
    <source>
        <dbReference type="EMBL" id="QCY68558.1"/>
    </source>
</evidence>
<dbReference type="EMBL" id="CP040812">
    <property type="protein sequence ID" value="QCY68558.1"/>
    <property type="molecule type" value="Genomic_DNA"/>
</dbReference>
<keyword evidence="3" id="KW-1185">Reference proteome</keyword>
<gene>
    <name evidence="2" type="ORF">FHG64_03645</name>
</gene>
<feature type="domain" description="Putative zinc ribbon" evidence="1">
    <location>
        <begin position="6"/>
        <end position="84"/>
    </location>
</feature>